<feature type="transmembrane region" description="Helical" evidence="1">
    <location>
        <begin position="45"/>
        <end position="65"/>
    </location>
</feature>
<keyword evidence="1" id="KW-0472">Membrane</keyword>
<dbReference type="OrthoDB" id="2499182at2759"/>
<evidence type="ECO:0000313" key="3">
    <source>
        <dbReference type="Proteomes" id="UP000765509"/>
    </source>
</evidence>
<name>A0A9Q3HB59_9BASI</name>
<reference evidence="2" key="1">
    <citation type="submission" date="2021-03" db="EMBL/GenBank/DDBJ databases">
        <title>Draft genome sequence of rust myrtle Austropuccinia psidii MF-1, a brazilian biotype.</title>
        <authorList>
            <person name="Quecine M.C."/>
            <person name="Pachon D.M.R."/>
            <person name="Bonatelli M.L."/>
            <person name="Correr F.H."/>
            <person name="Franceschini L.M."/>
            <person name="Leite T.F."/>
            <person name="Margarido G.R.A."/>
            <person name="Almeida C.A."/>
            <person name="Ferrarezi J.A."/>
            <person name="Labate C.A."/>
        </authorList>
    </citation>
    <scope>NUCLEOTIDE SEQUENCE</scope>
    <source>
        <strain evidence="2">MF-1</strain>
    </source>
</reference>
<feature type="transmembrane region" description="Helical" evidence="1">
    <location>
        <begin position="129"/>
        <end position="147"/>
    </location>
</feature>
<protein>
    <submittedName>
        <fullName evidence="2">Uncharacterized protein</fullName>
    </submittedName>
</protein>
<keyword evidence="3" id="KW-1185">Reference proteome</keyword>
<accession>A0A9Q3HB59</accession>
<feature type="transmembrane region" description="Helical" evidence="1">
    <location>
        <begin position="159"/>
        <end position="177"/>
    </location>
</feature>
<evidence type="ECO:0000313" key="2">
    <source>
        <dbReference type="EMBL" id="MBW0498893.1"/>
    </source>
</evidence>
<organism evidence="2 3">
    <name type="scientific">Austropuccinia psidii MF-1</name>
    <dbReference type="NCBI Taxonomy" id="1389203"/>
    <lineage>
        <taxon>Eukaryota</taxon>
        <taxon>Fungi</taxon>
        <taxon>Dikarya</taxon>
        <taxon>Basidiomycota</taxon>
        <taxon>Pucciniomycotina</taxon>
        <taxon>Pucciniomycetes</taxon>
        <taxon>Pucciniales</taxon>
        <taxon>Sphaerophragmiaceae</taxon>
        <taxon>Austropuccinia</taxon>
    </lineage>
</organism>
<dbReference type="AlphaFoldDB" id="A0A9Q3HB59"/>
<keyword evidence="1" id="KW-0812">Transmembrane</keyword>
<feature type="transmembrane region" description="Helical" evidence="1">
    <location>
        <begin position="85"/>
        <end position="109"/>
    </location>
</feature>
<comment type="caution">
    <text evidence="2">The sequence shown here is derived from an EMBL/GenBank/DDBJ whole genome shotgun (WGS) entry which is preliminary data.</text>
</comment>
<sequence>MAKATLYWIYVLSLFRLIRLNQHPVLWAAFVYYHILYNSWTSNQASILAQFKPLFIILLLESTFLALDNLNYDIPLCPTTALRQIAIEFLGVIFRILNLLLSTLLLIFVKKRREKDIRIFNTIKITAKAIVVSLVPGVVLQSVIVIFQDSYGTLPPTLVSTPISNFISSTTFSAWFLKSSSQQLALKLNYGVGIDMDQLGSKELKQALIRCLMGYLSCSMAVATALRQPWIYGVFLLAGSWTQKLTLKMFVWNYVGSRVHPDNNDARNITNSLMNSVVHS</sequence>
<dbReference type="EMBL" id="AVOT02014961">
    <property type="protein sequence ID" value="MBW0498893.1"/>
    <property type="molecule type" value="Genomic_DNA"/>
</dbReference>
<dbReference type="Proteomes" id="UP000765509">
    <property type="component" value="Unassembled WGS sequence"/>
</dbReference>
<keyword evidence="1" id="KW-1133">Transmembrane helix</keyword>
<proteinExistence type="predicted"/>
<gene>
    <name evidence="2" type="ORF">O181_038608</name>
</gene>
<evidence type="ECO:0000256" key="1">
    <source>
        <dbReference type="SAM" id="Phobius"/>
    </source>
</evidence>